<dbReference type="EMBL" id="JBHUEY010000001">
    <property type="protein sequence ID" value="MFD1782164.1"/>
    <property type="molecule type" value="Genomic_DNA"/>
</dbReference>
<evidence type="ECO:0000256" key="2">
    <source>
        <dbReference type="SAM" id="MobiDB-lite"/>
    </source>
</evidence>
<dbReference type="InterPro" id="IPR011990">
    <property type="entry name" value="TPR-like_helical_dom_sf"/>
</dbReference>
<sequence length="980" mass="104314">MSLSRALRASAAAAAILAVALPPAGLAAPERVAAANGALEVRVGQADDFSRIEFHWRGGARMTTRREGQLLVLRFSRDARPDISRLRVSPPRWLKGAEQKHVGGALELHLTLADDADARTGVADGAPYVVVFEKAAPPPEPKTAEADPSEVARPNPIPAGGVVRMGAELDGRQVLLTFPWANPNGAAVFRRGDAVWVVFDAPARIDVSKTPRGLRQLSGARAYHGADYAAVRIASPATVPVSVSQEGPVWTVALGAGAPVTPGVIGVARNDVAGPAGLVAAVAGVSRIVRMTDPVVGDELTIATALGPAKVLPSRREYVQLAFLPTAHGLAMETYADNLLVSRRGDLVSIVRPQGLVLSKGGARKNAAAGLEGAPLPAALPGLVREDWAKTGSGGFLARYNALLDAASEEIAKGKDAPVAARLALARFLVGSELAHEAIGVLNELARTNPRQLSNPEFRGLRGIAKVMARRHQEAAADFASPALADDPASALWRSHIAVQGADWTEGRQAFAAGASAFNQFPARWKARFARGDAKAALALGDLAGATARVNLALMARAGPREDLATRLVQARLLEAQGQNARALAIYQAVQKAPLEELAAPALLRATQIRYQTGQATPAQAAQVFDGLRFRWRGDATELETIRALGRLYLDQGRYREALEALRSAGMRLPDLPEAVALQADLAGAFRTLFLDGMADGLEPIQALALFFDFKELTPIGADGDMMVRKLTRRLVDVDLLAQAAELLDYQANNRLDGVPRAQVATDLALIHLMDRQPEKALAAINASRTTVLPTALNVERRLIEGRALMMLGRYEHALEVIQRDNSREANDLRAEIMWRQKDWAGAASAFERSLGERWKNPAILSADEEGRLLRAGVAYSLAGDEAALNRLEGRWSGFYEKARNPEALRVALSGAGSGSLGAAEFGRLTADTEAFAGWVAKMKERFRQGPTQYAPAPLAKPPVLAPPPAAQKQAAAAGPERRG</sequence>
<dbReference type="RefSeq" id="WP_377281009.1">
    <property type="nucleotide sequence ID" value="NZ_JBHRSI010000003.1"/>
</dbReference>
<proteinExistence type="predicted"/>
<name>A0ABW4MWT0_9CAUL</name>
<reference evidence="5" key="1">
    <citation type="journal article" date="2019" name="Int. J. Syst. Evol. Microbiol.">
        <title>The Global Catalogue of Microorganisms (GCM) 10K type strain sequencing project: providing services to taxonomists for standard genome sequencing and annotation.</title>
        <authorList>
            <consortium name="The Broad Institute Genomics Platform"/>
            <consortium name="The Broad Institute Genome Sequencing Center for Infectious Disease"/>
            <person name="Wu L."/>
            <person name="Ma J."/>
        </authorList>
    </citation>
    <scope>NUCLEOTIDE SEQUENCE [LARGE SCALE GENOMIC DNA]</scope>
    <source>
        <strain evidence="5">DFY28</strain>
    </source>
</reference>
<comment type="caution">
    <text evidence="4">The sequence shown here is derived from an EMBL/GenBank/DDBJ whole genome shotgun (WGS) entry which is preliminary data.</text>
</comment>
<evidence type="ECO:0000256" key="3">
    <source>
        <dbReference type="SAM" id="SignalP"/>
    </source>
</evidence>
<dbReference type="Gene3D" id="1.25.40.10">
    <property type="entry name" value="Tetratricopeptide repeat domain"/>
    <property type="match status" value="2"/>
</dbReference>
<dbReference type="SUPFAM" id="SSF48452">
    <property type="entry name" value="TPR-like"/>
    <property type="match status" value="1"/>
</dbReference>
<feature type="compositionally biased region" description="Pro residues" evidence="2">
    <location>
        <begin position="955"/>
        <end position="966"/>
    </location>
</feature>
<evidence type="ECO:0000313" key="4">
    <source>
        <dbReference type="EMBL" id="MFD1782164.1"/>
    </source>
</evidence>
<feature type="chain" id="PRO_5046597541" evidence="3">
    <location>
        <begin position="28"/>
        <end position="980"/>
    </location>
</feature>
<gene>
    <name evidence="4" type="ORF">ACFSC0_02065</name>
</gene>
<dbReference type="InterPro" id="IPR019734">
    <property type="entry name" value="TPR_rpt"/>
</dbReference>
<keyword evidence="3" id="KW-0732">Signal</keyword>
<keyword evidence="5" id="KW-1185">Reference proteome</keyword>
<protein>
    <submittedName>
        <fullName evidence="4">Endoglucanase</fullName>
    </submittedName>
</protein>
<dbReference type="Proteomes" id="UP001597237">
    <property type="component" value="Unassembled WGS sequence"/>
</dbReference>
<keyword evidence="1" id="KW-0802">TPR repeat</keyword>
<feature type="region of interest" description="Disordered" evidence="2">
    <location>
        <begin position="948"/>
        <end position="980"/>
    </location>
</feature>
<feature type="signal peptide" evidence="3">
    <location>
        <begin position="1"/>
        <end position="27"/>
    </location>
</feature>
<evidence type="ECO:0000256" key="1">
    <source>
        <dbReference type="PROSITE-ProRule" id="PRU00339"/>
    </source>
</evidence>
<dbReference type="PROSITE" id="PS50005">
    <property type="entry name" value="TPR"/>
    <property type="match status" value="1"/>
</dbReference>
<feature type="repeat" description="TPR" evidence="1">
    <location>
        <begin position="639"/>
        <end position="672"/>
    </location>
</feature>
<evidence type="ECO:0000313" key="5">
    <source>
        <dbReference type="Proteomes" id="UP001597237"/>
    </source>
</evidence>
<accession>A0ABW4MWT0</accession>
<organism evidence="4 5">
    <name type="scientific">Phenylobacterium terrae</name>
    <dbReference type="NCBI Taxonomy" id="2665495"/>
    <lineage>
        <taxon>Bacteria</taxon>
        <taxon>Pseudomonadati</taxon>
        <taxon>Pseudomonadota</taxon>
        <taxon>Alphaproteobacteria</taxon>
        <taxon>Caulobacterales</taxon>
        <taxon>Caulobacteraceae</taxon>
        <taxon>Phenylobacterium</taxon>
    </lineage>
</organism>